<feature type="domain" description="RDD" evidence="7">
    <location>
        <begin position="10"/>
        <end position="148"/>
    </location>
</feature>
<keyword evidence="3 6" id="KW-0812">Transmembrane</keyword>
<keyword evidence="4 6" id="KW-1133">Transmembrane helix</keyword>
<accession>A0A9X0UJB0</accession>
<evidence type="ECO:0000259" key="7">
    <source>
        <dbReference type="Pfam" id="PF06271"/>
    </source>
</evidence>
<dbReference type="Pfam" id="PF06271">
    <property type="entry name" value="RDD"/>
    <property type="match status" value="1"/>
</dbReference>
<gene>
    <name evidence="8" type="ORF">H8Q88_13155</name>
</gene>
<dbReference type="InterPro" id="IPR051791">
    <property type="entry name" value="Pra-immunoreactive"/>
</dbReference>
<dbReference type="PANTHER" id="PTHR36115">
    <property type="entry name" value="PROLINE-RICH ANTIGEN HOMOLOG-RELATED"/>
    <property type="match status" value="1"/>
</dbReference>
<dbReference type="RefSeq" id="WP_187026432.1">
    <property type="nucleotide sequence ID" value="NZ_CAWQCL010000067.1"/>
</dbReference>
<sequence>MNNTSSLLSAGFFRRLTALLYDSLIVVFLLFVAGGMIMIILEALVAIGVLSYGPYQNVSQFLTRHPTVSLAYTLYLATIWIYFFVYCWTKHGQTLGMKASKILVRNQDGSLITTTQALIRLATAGLGLGNLTVLIDPQKRSFQDIWAKTEVVVVSQSR</sequence>
<evidence type="ECO:0000313" key="9">
    <source>
        <dbReference type="Proteomes" id="UP000615796"/>
    </source>
</evidence>
<keyword evidence="9" id="KW-1185">Reference proteome</keyword>
<evidence type="ECO:0000256" key="5">
    <source>
        <dbReference type="ARBA" id="ARBA00023136"/>
    </source>
</evidence>
<evidence type="ECO:0000313" key="8">
    <source>
        <dbReference type="EMBL" id="MBC5851854.1"/>
    </source>
</evidence>
<dbReference type="PANTHER" id="PTHR36115:SF10">
    <property type="entry name" value="RDD DOMAIN-CONTAINING PROTEIN"/>
    <property type="match status" value="1"/>
</dbReference>
<dbReference type="AlphaFoldDB" id="A0A9X0UJB0"/>
<dbReference type="InterPro" id="IPR010432">
    <property type="entry name" value="RDD"/>
</dbReference>
<evidence type="ECO:0000256" key="4">
    <source>
        <dbReference type="ARBA" id="ARBA00022989"/>
    </source>
</evidence>
<proteinExistence type="predicted"/>
<keyword evidence="5 6" id="KW-0472">Membrane</keyword>
<keyword evidence="2" id="KW-1003">Cell membrane</keyword>
<evidence type="ECO:0000256" key="6">
    <source>
        <dbReference type="SAM" id="Phobius"/>
    </source>
</evidence>
<dbReference type="GO" id="GO:0005886">
    <property type="term" value="C:plasma membrane"/>
    <property type="evidence" value="ECO:0007669"/>
    <property type="project" value="UniProtKB-SubCell"/>
</dbReference>
<reference evidence="8" key="1">
    <citation type="submission" date="2020-08" db="EMBL/GenBank/DDBJ databases">
        <title>Genome Sequencing and Pan-Genome Analysis of Migratory bird Vibrio Strains, Inner Mongolia.</title>
        <authorList>
            <person name="Zheng L."/>
        </authorList>
    </citation>
    <scope>NUCLEOTIDE SEQUENCE</scope>
    <source>
        <strain evidence="8">M13F</strain>
    </source>
</reference>
<evidence type="ECO:0000256" key="3">
    <source>
        <dbReference type="ARBA" id="ARBA00022692"/>
    </source>
</evidence>
<feature type="transmembrane region" description="Helical" evidence="6">
    <location>
        <begin position="70"/>
        <end position="88"/>
    </location>
</feature>
<comment type="caution">
    <text evidence="8">The sequence shown here is derived from an EMBL/GenBank/DDBJ whole genome shotgun (WGS) entry which is preliminary data.</text>
</comment>
<dbReference type="EMBL" id="JACRUP010000008">
    <property type="protein sequence ID" value="MBC5851854.1"/>
    <property type="molecule type" value="Genomic_DNA"/>
</dbReference>
<comment type="subcellular location">
    <subcellularLocation>
        <location evidence="1">Cell membrane</location>
        <topology evidence="1">Multi-pass membrane protein</topology>
    </subcellularLocation>
</comment>
<feature type="transmembrane region" description="Helical" evidence="6">
    <location>
        <begin position="24"/>
        <end position="50"/>
    </location>
</feature>
<evidence type="ECO:0000256" key="2">
    <source>
        <dbReference type="ARBA" id="ARBA00022475"/>
    </source>
</evidence>
<dbReference type="Proteomes" id="UP000615796">
    <property type="component" value="Unassembled WGS sequence"/>
</dbReference>
<name>A0A9X0UJB0_VIBME</name>
<organism evidence="8 9">
    <name type="scientific">Vibrio metschnikovii</name>
    <dbReference type="NCBI Taxonomy" id="28172"/>
    <lineage>
        <taxon>Bacteria</taxon>
        <taxon>Pseudomonadati</taxon>
        <taxon>Pseudomonadota</taxon>
        <taxon>Gammaproteobacteria</taxon>
        <taxon>Vibrionales</taxon>
        <taxon>Vibrionaceae</taxon>
        <taxon>Vibrio</taxon>
    </lineage>
</organism>
<protein>
    <submittedName>
        <fullName evidence="8">RDD family protein</fullName>
    </submittedName>
</protein>
<evidence type="ECO:0000256" key="1">
    <source>
        <dbReference type="ARBA" id="ARBA00004651"/>
    </source>
</evidence>